<dbReference type="Pfam" id="PF03551">
    <property type="entry name" value="PadR"/>
    <property type="match status" value="1"/>
</dbReference>
<reference evidence="3" key="1">
    <citation type="submission" date="2020-05" db="EMBL/GenBank/DDBJ databases">
        <authorList>
            <person name="Chiriac C."/>
            <person name="Salcher M."/>
            <person name="Ghai R."/>
            <person name="Kavagutti S V."/>
        </authorList>
    </citation>
    <scope>NUCLEOTIDE SEQUENCE</scope>
</reference>
<evidence type="ECO:0000259" key="2">
    <source>
        <dbReference type="Pfam" id="PF03551"/>
    </source>
</evidence>
<proteinExistence type="predicted"/>
<name>A0A6J7II52_9ZZZZ</name>
<dbReference type="InterPro" id="IPR036388">
    <property type="entry name" value="WH-like_DNA-bd_sf"/>
</dbReference>
<evidence type="ECO:0000256" key="1">
    <source>
        <dbReference type="SAM" id="MobiDB-lite"/>
    </source>
</evidence>
<dbReference type="InterPro" id="IPR005149">
    <property type="entry name" value="Tscrpt_reg_PadR_N"/>
</dbReference>
<accession>A0A6J7II52</accession>
<dbReference type="InterPro" id="IPR036390">
    <property type="entry name" value="WH_DNA-bd_sf"/>
</dbReference>
<organism evidence="3">
    <name type="scientific">freshwater metagenome</name>
    <dbReference type="NCBI Taxonomy" id="449393"/>
    <lineage>
        <taxon>unclassified sequences</taxon>
        <taxon>metagenomes</taxon>
        <taxon>ecological metagenomes</taxon>
    </lineage>
</organism>
<dbReference type="EMBL" id="CAFBNF010000012">
    <property type="protein sequence ID" value="CAB4930759.1"/>
    <property type="molecule type" value="Genomic_DNA"/>
</dbReference>
<evidence type="ECO:0000313" key="3">
    <source>
        <dbReference type="EMBL" id="CAB4930759.1"/>
    </source>
</evidence>
<feature type="region of interest" description="Disordered" evidence="1">
    <location>
        <begin position="182"/>
        <end position="222"/>
    </location>
</feature>
<dbReference type="AlphaFoldDB" id="A0A6J7II52"/>
<dbReference type="SUPFAM" id="SSF46785">
    <property type="entry name" value="Winged helix' DNA-binding domain"/>
    <property type="match status" value="1"/>
</dbReference>
<dbReference type="PANTHER" id="PTHR33169">
    <property type="entry name" value="PADR-FAMILY TRANSCRIPTIONAL REGULATOR"/>
    <property type="match status" value="1"/>
</dbReference>
<dbReference type="EMBL" id="CAFBOZ010000004">
    <property type="protein sequence ID" value="CAB4991083.1"/>
    <property type="molecule type" value="Genomic_DNA"/>
</dbReference>
<dbReference type="InterPro" id="IPR052509">
    <property type="entry name" value="Metal_resp_DNA-bind_regulator"/>
</dbReference>
<feature type="compositionally biased region" description="Low complexity" evidence="1">
    <location>
        <begin position="190"/>
        <end position="206"/>
    </location>
</feature>
<sequence>MAARAGSRSTLLEFAVLGLLQESPMHGYELRKRLSGALGAFHSLSYGSLYPCLKSLEARGEIAALGAADSVAPALAGKRARIVYELTAEGKERFATMLADSGPDTWDDEAFGIRFAFFGRADADVRRHILEGRRSRLEERIATLRGSLVRTRERLDTYTLELQRHGLESVEREVRWIDDLLAGENGSPGGSEMSRTGSGSGRSTTRAIDSTGAEATRRSSDR</sequence>
<evidence type="ECO:0000313" key="4">
    <source>
        <dbReference type="EMBL" id="CAB4991083.1"/>
    </source>
</evidence>
<protein>
    <submittedName>
        <fullName evidence="3">Unannotated protein</fullName>
    </submittedName>
</protein>
<dbReference type="Gene3D" id="1.10.10.10">
    <property type="entry name" value="Winged helix-like DNA-binding domain superfamily/Winged helix DNA-binding domain"/>
    <property type="match status" value="1"/>
</dbReference>
<dbReference type="PANTHER" id="PTHR33169:SF26">
    <property type="entry name" value="CONSERVED PROTEIN"/>
    <property type="match status" value="1"/>
</dbReference>
<gene>
    <name evidence="3" type="ORF">UFOPK3773_00227</name>
    <name evidence="4" type="ORF">UFOPK3992_00047</name>
</gene>
<feature type="domain" description="Transcription regulator PadR N-terminal" evidence="2">
    <location>
        <begin position="16"/>
        <end position="95"/>
    </location>
</feature>